<keyword evidence="1" id="KW-1133">Transmembrane helix</keyword>
<dbReference type="NCBIfam" id="NF041644">
    <property type="entry name" value="CBO0543_fam"/>
    <property type="match status" value="1"/>
</dbReference>
<evidence type="ECO:0000313" key="3">
    <source>
        <dbReference type="Proteomes" id="UP000580568"/>
    </source>
</evidence>
<feature type="transmembrane region" description="Helical" evidence="1">
    <location>
        <begin position="89"/>
        <end position="110"/>
    </location>
</feature>
<evidence type="ECO:0000256" key="1">
    <source>
        <dbReference type="SAM" id="Phobius"/>
    </source>
</evidence>
<organism evidence="2 3">
    <name type="scientific">Clostridium fungisolvens</name>
    <dbReference type="NCBI Taxonomy" id="1604897"/>
    <lineage>
        <taxon>Bacteria</taxon>
        <taxon>Bacillati</taxon>
        <taxon>Bacillota</taxon>
        <taxon>Clostridia</taxon>
        <taxon>Eubacteriales</taxon>
        <taxon>Clostridiaceae</taxon>
        <taxon>Clostridium</taxon>
    </lineage>
</organism>
<name>A0A6V8SJA2_9CLOT</name>
<sequence>MYTLIRVIMSIIWISLAYKFADWKNWKIYYPTLLFYGMGDLIYNVAFKDNLLWKFEVDYLVPSINGLFIYFAIFVPIILLYLSKFPKQFIYQVGYILLWIGIFTSIELFTTSIGMQKNYNNWNIWWSVLHNVIMFPIIILHHKKHYVLSWSTALIFLVFIMNIFKVPIFLSK</sequence>
<feature type="transmembrane region" description="Helical" evidence="1">
    <location>
        <begin position="122"/>
        <end position="140"/>
    </location>
</feature>
<feature type="transmembrane region" description="Helical" evidence="1">
    <location>
        <begin position="6"/>
        <end position="21"/>
    </location>
</feature>
<feature type="transmembrane region" description="Helical" evidence="1">
    <location>
        <begin position="147"/>
        <end position="170"/>
    </location>
</feature>
<accession>A0A6V8SJA2</accession>
<dbReference type="AlphaFoldDB" id="A0A6V8SJA2"/>
<evidence type="ECO:0000313" key="2">
    <source>
        <dbReference type="EMBL" id="GFP76632.1"/>
    </source>
</evidence>
<comment type="caution">
    <text evidence="2">The sequence shown here is derived from an EMBL/GenBank/DDBJ whole genome shotgun (WGS) entry which is preliminary data.</text>
</comment>
<feature type="transmembrane region" description="Helical" evidence="1">
    <location>
        <begin position="28"/>
        <end position="47"/>
    </location>
</feature>
<dbReference type="Proteomes" id="UP000580568">
    <property type="component" value="Unassembled WGS sequence"/>
</dbReference>
<dbReference type="EMBL" id="BLZR01000001">
    <property type="protein sequence ID" value="GFP76632.1"/>
    <property type="molecule type" value="Genomic_DNA"/>
</dbReference>
<proteinExistence type="predicted"/>
<gene>
    <name evidence="2" type="ORF">bsdtw1_02735</name>
</gene>
<protein>
    <submittedName>
        <fullName evidence="2">Uncharacterized protein</fullName>
    </submittedName>
</protein>
<dbReference type="InterPro" id="IPR048147">
    <property type="entry name" value="CBO0543-like"/>
</dbReference>
<keyword evidence="1" id="KW-0472">Membrane</keyword>
<keyword evidence="1" id="KW-0812">Transmembrane</keyword>
<feature type="transmembrane region" description="Helical" evidence="1">
    <location>
        <begin position="59"/>
        <end position="82"/>
    </location>
</feature>
<keyword evidence="3" id="KW-1185">Reference proteome</keyword>
<reference evidence="2 3" key="1">
    <citation type="submission" date="2020-07" db="EMBL/GenBank/DDBJ databases">
        <title>A new beta-1,3-glucan-decomposing anaerobic bacterium isolated from anoxic soil subjected to biological soil disinfestation.</title>
        <authorList>
            <person name="Ueki A."/>
            <person name="Tonouchi A."/>
        </authorList>
    </citation>
    <scope>NUCLEOTIDE SEQUENCE [LARGE SCALE GENOMIC DNA]</scope>
    <source>
        <strain evidence="2 3">TW1</strain>
    </source>
</reference>